<proteinExistence type="predicted"/>
<feature type="transmembrane region" description="Helical" evidence="1">
    <location>
        <begin position="62"/>
        <end position="84"/>
    </location>
</feature>
<keyword evidence="3" id="KW-1185">Reference proteome</keyword>
<dbReference type="Proteomes" id="UP000187209">
    <property type="component" value="Unassembled WGS sequence"/>
</dbReference>
<protein>
    <submittedName>
        <fullName evidence="2">Uncharacterized protein</fullName>
    </submittedName>
</protein>
<feature type="transmembrane region" description="Helical" evidence="1">
    <location>
        <begin position="35"/>
        <end position="56"/>
    </location>
</feature>
<name>A0A1R2CM17_9CILI</name>
<reference evidence="2 3" key="1">
    <citation type="submission" date="2016-11" db="EMBL/GenBank/DDBJ databases">
        <title>The macronuclear genome of Stentor coeruleus: a giant cell with tiny introns.</title>
        <authorList>
            <person name="Slabodnick M."/>
            <person name="Ruby J.G."/>
            <person name="Reiff S.B."/>
            <person name="Swart E.C."/>
            <person name="Gosai S."/>
            <person name="Prabakaran S."/>
            <person name="Witkowska E."/>
            <person name="Larue G.E."/>
            <person name="Fisher S."/>
            <person name="Freeman R.M."/>
            <person name="Gunawardena J."/>
            <person name="Chu W."/>
            <person name="Stover N.A."/>
            <person name="Gregory B.D."/>
            <person name="Nowacki M."/>
            <person name="Derisi J."/>
            <person name="Roy S.W."/>
            <person name="Marshall W.F."/>
            <person name="Sood P."/>
        </authorList>
    </citation>
    <scope>NUCLEOTIDE SEQUENCE [LARGE SCALE GENOMIC DNA]</scope>
    <source>
        <strain evidence="2">WM001</strain>
    </source>
</reference>
<sequence>MTEYIVLAVEALLLLLYPLSRTYKIWKSTKMEPRAYQETVTYWMIFAMLHGLGWLLNKEYYPYIRIAVLIVFMFTLHKIAPLLFRVQKDKAKKN</sequence>
<keyword evidence="1" id="KW-1133">Transmembrane helix</keyword>
<feature type="transmembrane region" description="Helical" evidence="1">
    <location>
        <begin position="6"/>
        <end position="23"/>
    </location>
</feature>
<evidence type="ECO:0000313" key="2">
    <source>
        <dbReference type="EMBL" id="OMJ90057.1"/>
    </source>
</evidence>
<dbReference type="EMBL" id="MPUH01000111">
    <property type="protein sequence ID" value="OMJ90057.1"/>
    <property type="molecule type" value="Genomic_DNA"/>
</dbReference>
<gene>
    <name evidence="2" type="ORF">SteCoe_7635</name>
</gene>
<accession>A0A1R2CM17</accession>
<comment type="caution">
    <text evidence="2">The sequence shown here is derived from an EMBL/GenBank/DDBJ whole genome shotgun (WGS) entry which is preliminary data.</text>
</comment>
<dbReference type="AlphaFoldDB" id="A0A1R2CM17"/>
<keyword evidence="1" id="KW-0812">Transmembrane</keyword>
<keyword evidence="1" id="KW-0472">Membrane</keyword>
<organism evidence="2 3">
    <name type="scientific">Stentor coeruleus</name>
    <dbReference type="NCBI Taxonomy" id="5963"/>
    <lineage>
        <taxon>Eukaryota</taxon>
        <taxon>Sar</taxon>
        <taxon>Alveolata</taxon>
        <taxon>Ciliophora</taxon>
        <taxon>Postciliodesmatophora</taxon>
        <taxon>Heterotrichea</taxon>
        <taxon>Heterotrichida</taxon>
        <taxon>Stentoridae</taxon>
        <taxon>Stentor</taxon>
    </lineage>
</organism>
<evidence type="ECO:0000256" key="1">
    <source>
        <dbReference type="SAM" id="Phobius"/>
    </source>
</evidence>
<evidence type="ECO:0000313" key="3">
    <source>
        <dbReference type="Proteomes" id="UP000187209"/>
    </source>
</evidence>